<dbReference type="InterPro" id="IPR019786">
    <property type="entry name" value="Zinc_finger_PHD-type_CS"/>
</dbReference>
<dbReference type="InterPro" id="IPR011011">
    <property type="entry name" value="Znf_FYVE_PHD"/>
</dbReference>
<dbReference type="CDD" id="cd05509">
    <property type="entry name" value="Bromo_gcn5_like"/>
    <property type="match status" value="1"/>
</dbReference>
<feature type="compositionally biased region" description="Low complexity" evidence="8">
    <location>
        <begin position="343"/>
        <end position="387"/>
    </location>
</feature>
<feature type="region of interest" description="Disordered" evidence="8">
    <location>
        <begin position="671"/>
        <end position="743"/>
    </location>
</feature>
<evidence type="ECO:0000256" key="5">
    <source>
        <dbReference type="PROSITE-ProRule" id="PRU00035"/>
    </source>
</evidence>
<evidence type="ECO:0000313" key="12">
    <source>
        <dbReference type="Proteomes" id="UP000550660"/>
    </source>
</evidence>
<keyword evidence="12" id="KW-1185">Reference proteome</keyword>
<dbReference type="AlphaFoldDB" id="A0A7L0DYM8"/>
<evidence type="ECO:0000256" key="8">
    <source>
        <dbReference type="SAM" id="MobiDB-lite"/>
    </source>
</evidence>
<dbReference type="SUPFAM" id="SSF47370">
    <property type="entry name" value="Bromodomain"/>
    <property type="match status" value="1"/>
</dbReference>
<feature type="compositionally biased region" description="Low complexity" evidence="8">
    <location>
        <begin position="269"/>
        <end position="323"/>
    </location>
</feature>
<dbReference type="InterPro" id="IPR018359">
    <property type="entry name" value="Bromodomain_CS"/>
</dbReference>
<feature type="compositionally biased region" description="Polar residues" evidence="8">
    <location>
        <begin position="324"/>
        <end position="342"/>
    </location>
</feature>
<dbReference type="InterPro" id="IPR036427">
    <property type="entry name" value="Bromodomain-like_sf"/>
</dbReference>
<feature type="region of interest" description="Disordered" evidence="8">
    <location>
        <begin position="260"/>
        <end position="387"/>
    </location>
</feature>
<evidence type="ECO:0000256" key="3">
    <source>
        <dbReference type="ARBA" id="ARBA00022833"/>
    </source>
</evidence>
<dbReference type="Gene3D" id="1.20.920.10">
    <property type="entry name" value="Bromodomain-like"/>
    <property type="match status" value="1"/>
</dbReference>
<evidence type="ECO:0000313" key="11">
    <source>
        <dbReference type="EMBL" id="NXJ75885.1"/>
    </source>
</evidence>
<name>A0A7L0DYM8_TROML</name>
<feature type="region of interest" description="Disordered" evidence="8">
    <location>
        <begin position="107"/>
        <end position="146"/>
    </location>
</feature>
<feature type="non-terminal residue" evidence="11">
    <location>
        <position position="1"/>
    </location>
</feature>
<dbReference type="PROSITE" id="PS50014">
    <property type="entry name" value="BROMODOMAIN_2"/>
    <property type="match status" value="1"/>
</dbReference>
<dbReference type="PANTHER" id="PTHR45975:SF2">
    <property type="entry name" value="NUCLEOSOME-REMODELING FACTOR SUBUNIT BPTF"/>
    <property type="match status" value="1"/>
</dbReference>
<dbReference type="GO" id="GO:0016589">
    <property type="term" value="C:NURF complex"/>
    <property type="evidence" value="ECO:0007669"/>
    <property type="project" value="InterPro"/>
</dbReference>
<dbReference type="FunFam" id="3.30.40.10:FF:000048">
    <property type="entry name" value="nucleosome-remodeling factor subunit BPTF isoform X1"/>
    <property type="match status" value="1"/>
</dbReference>
<evidence type="ECO:0000256" key="4">
    <source>
        <dbReference type="ARBA" id="ARBA00023117"/>
    </source>
</evidence>
<accession>A0A7L0DYM8</accession>
<organism evidence="11 12">
    <name type="scientific">Trogon melanurus</name>
    <name type="common">Black-tailed trogon</name>
    <dbReference type="NCBI Taxonomy" id="56311"/>
    <lineage>
        <taxon>Eukaryota</taxon>
        <taxon>Metazoa</taxon>
        <taxon>Chordata</taxon>
        <taxon>Craniata</taxon>
        <taxon>Vertebrata</taxon>
        <taxon>Euteleostomi</taxon>
        <taxon>Archelosauria</taxon>
        <taxon>Archosauria</taxon>
        <taxon>Dinosauria</taxon>
        <taxon>Saurischia</taxon>
        <taxon>Theropoda</taxon>
        <taxon>Coelurosauria</taxon>
        <taxon>Aves</taxon>
        <taxon>Neognathae</taxon>
        <taxon>Neoaves</taxon>
        <taxon>Telluraves</taxon>
        <taxon>Coraciimorphae</taxon>
        <taxon>Trogoniformes</taxon>
        <taxon>Trogonidae</taxon>
        <taxon>Trogon</taxon>
    </lineage>
</organism>
<feature type="non-terminal residue" evidence="11">
    <location>
        <position position="920"/>
    </location>
</feature>
<evidence type="ECO:0000256" key="7">
    <source>
        <dbReference type="SAM" id="Coils"/>
    </source>
</evidence>
<reference evidence="11 12" key="1">
    <citation type="submission" date="2019-09" db="EMBL/GenBank/DDBJ databases">
        <title>Bird 10,000 Genomes (B10K) Project - Family phase.</title>
        <authorList>
            <person name="Zhang G."/>
        </authorList>
    </citation>
    <scope>NUCLEOTIDE SEQUENCE [LARGE SCALE GENOMIC DNA]</scope>
    <source>
        <strain evidence="11">B10K-DU-007-40</strain>
        <tissue evidence="11">Mixed tissue sample</tissue>
    </source>
</reference>
<gene>
    <name evidence="11" type="primary">Bptf_0</name>
    <name evidence="11" type="ORF">TROMEL_R13419</name>
</gene>
<dbReference type="InterPro" id="IPR001965">
    <property type="entry name" value="Znf_PHD"/>
</dbReference>
<dbReference type="OrthoDB" id="784962at2759"/>
<dbReference type="PANTHER" id="PTHR45975">
    <property type="entry name" value="NUCLEOSOME-REMODELING FACTOR SUBUNIT BPTF"/>
    <property type="match status" value="1"/>
</dbReference>
<feature type="compositionally biased region" description="Pro residues" evidence="8">
    <location>
        <begin position="683"/>
        <end position="695"/>
    </location>
</feature>
<sequence>GVVQVQQKVLGIIPSTTGASQTFTSFQPRTATVTIRPNTTGTLGTTSTSQVVQGTPLRPGMTVIRTPLQQSTLGKTIIRTPVVVQQGQTQQVVTQIIRGQPVSTAVSSTSTASSSAGQKTVTSPGTPSQQIQPQTPSQPPRPQQGQVKLTMAQLTQLTQGQGGSQGLTVVIQGQGQTTGQLQLIPQGVTVIPGPGQQLMQAAMPNGTIQRFLFTPLPAAATTASTTTTTVSTSTSGKHWSIQQEKKFLFQLRGSFYGEQKQPLQAQPTSALPPIQPQPQSQQQAQPQVQNQSSQPAQLAQPQAPPSALQPESQSQPESQALASVSSPVTPEAQSSKSPVQSPAQTQAQGQSPVQVQSQPQTGSLPQGQSQVQPQQPAQVQTTTQQQIQMQPHAPIQIQAQLQQSQPQVQTSVSTLPTTQSLNQVPVQSPARPQLQLQQPPTKVITVPQLQQQVQVLSQLQSHVVAQIQAQQGSVPQQIKLQLPIQIQQTSPVQAHQIQNVVTVQAASVQEQLQRVQQLREQQQKKKQQQIEIKREHTLQASNQSDIIQKQVVMKQNAVIEHLKQKKTLTPAEREENQRMIVCNQVMKYILDKIDKEEKQAAKKRKREESVEQKRSKQNATKLSALLFKHKEQLKAEILKKRALLDKDLQIEVQEELKKDLSKIKKEKERAQAAAAAAAAAAALPPPPPPLPPAPPQQHAASVTSSSSSSTTVPMPVSSQKRKRDEEKDSSASKSKKKKMISTTSKETKKDTKLYCICKTPYDESKFYIGCDRCQNWYHGRCVGILQSEADLIDEYVCPQCQSTEDAMTVLSPLTDKDYEGLRRVLRSLQAHKMAWPFLEPVDPNDAPDYYGVIKEPMDLATMEERILKRYYKKVTEFVADMTKIFDNCRYYNPSDSPFYQCAEVLESFFVQKLKGFKASR</sequence>
<protein>
    <submittedName>
        <fullName evidence="11">BPTF factor</fullName>
    </submittedName>
</protein>
<dbReference type="InterPro" id="IPR019787">
    <property type="entry name" value="Znf_PHD-finger"/>
</dbReference>
<feature type="domain" description="PHD-type" evidence="10">
    <location>
        <begin position="752"/>
        <end position="803"/>
    </location>
</feature>
<dbReference type="PROSITE" id="PS01359">
    <property type="entry name" value="ZF_PHD_1"/>
    <property type="match status" value="1"/>
</dbReference>
<dbReference type="Gene3D" id="3.30.40.10">
    <property type="entry name" value="Zinc/RING finger domain, C3HC4 (zinc finger)"/>
    <property type="match status" value="1"/>
</dbReference>
<feature type="coiled-coil region" evidence="7">
    <location>
        <begin position="505"/>
        <end position="535"/>
    </location>
</feature>
<dbReference type="FunFam" id="1.20.920.10:FF:000018">
    <property type="entry name" value="nucleosome-remodeling factor subunit BPTF isoform X1"/>
    <property type="match status" value="1"/>
</dbReference>
<evidence type="ECO:0000256" key="2">
    <source>
        <dbReference type="ARBA" id="ARBA00022771"/>
    </source>
</evidence>
<dbReference type="PROSITE" id="PS50016">
    <property type="entry name" value="ZF_PHD_2"/>
    <property type="match status" value="1"/>
</dbReference>
<dbReference type="GO" id="GO:0006357">
    <property type="term" value="P:regulation of transcription by RNA polymerase II"/>
    <property type="evidence" value="ECO:0007669"/>
    <property type="project" value="InterPro"/>
</dbReference>
<dbReference type="InterPro" id="IPR038028">
    <property type="entry name" value="BPTF"/>
</dbReference>
<dbReference type="CDD" id="cd15560">
    <property type="entry name" value="PHD2_3_BPTF"/>
    <property type="match status" value="1"/>
</dbReference>
<keyword evidence="4 5" id="KW-0103">Bromodomain</keyword>
<dbReference type="Proteomes" id="UP000550660">
    <property type="component" value="Unassembled WGS sequence"/>
</dbReference>
<feature type="compositionally biased region" description="Low complexity" evidence="8">
    <location>
        <begin position="696"/>
        <end position="718"/>
    </location>
</feature>
<evidence type="ECO:0000259" key="10">
    <source>
        <dbReference type="PROSITE" id="PS50016"/>
    </source>
</evidence>
<dbReference type="Pfam" id="PF00628">
    <property type="entry name" value="PHD"/>
    <property type="match status" value="1"/>
</dbReference>
<keyword evidence="1" id="KW-0479">Metal-binding</keyword>
<dbReference type="PROSITE" id="PS00633">
    <property type="entry name" value="BROMODOMAIN_1"/>
    <property type="match status" value="1"/>
</dbReference>
<dbReference type="GO" id="GO:0000978">
    <property type="term" value="F:RNA polymerase II cis-regulatory region sequence-specific DNA binding"/>
    <property type="evidence" value="ECO:0007669"/>
    <property type="project" value="TreeGrafter"/>
</dbReference>
<feature type="compositionally biased region" description="Low complexity" evidence="8">
    <location>
        <begin position="107"/>
        <end position="135"/>
    </location>
</feature>
<dbReference type="InterPro" id="IPR001487">
    <property type="entry name" value="Bromodomain"/>
</dbReference>
<keyword evidence="3" id="KW-0862">Zinc</keyword>
<proteinExistence type="predicted"/>
<dbReference type="SMART" id="SM00297">
    <property type="entry name" value="BROMO"/>
    <property type="match status" value="1"/>
</dbReference>
<dbReference type="PRINTS" id="PR00503">
    <property type="entry name" value="BROMODOMAIN"/>
</dbReference>
<feature type="domain" description="Bromo" evidence="9">
    <location>
        <begin position="829"/>
        <end position="899"/>
    </location>
</feature>
<feature type="compositionally biased region" description="Low complexity" evidence="8">
    <location>
        <begin position="671"/>
        <end position="682"/>
    </location>
</feature>
<keyword evidence="7" id="KW-0175">Coiled coil</keyword>
<dbReference type="SUPFAM" id="SSF57903">
    <property type="entry name" value="FYVE/PHD zinc finger"/>
    <property type="match status" value="1"/>
</dbReference>
<comment type="caution">
    <text evidence="11">The sequence shown here is derived from an EMBL/GenBank/DDBJ whole genome shotgun (WGS) entry which is preliminary data.</text>
</comment>
<keyword evidence="2 6" id="KW-0863">Zinc-finger</keyword>
<evidence type="ECO:0000259" key="9">
    <source>
        <dbReference type="PROSITE" id="PS50014"/>
    </source>
</evidence>
<dbReference type="EMBL" id="VXAG01000109">
    <property type="protein sequence ID" value="NXJ75885.1"/>
    <property type="molecule type" value="Genomic_DNA"/>
</dbReference>
<evidence type="ECO:0000256" key="6">
    <source>
        <dbReference type="PROSITE-ProRule" id="PRU00146"/>
    </source>
</evidence>
<dbReference type="InterPro" id="IPR013083">
    <property type="entry name" value="Znf_RING/FYVE/PHD"/>
</dbReference>
<dbReference type="SMART" id="SM00249">
    <property type="entry name" value="PHD"/>
    <property type="match status" value="1"/>
</dbReference>
<dbReference type="GO" id="GO:0008270">
    <property type="term" value="F:zinc ion binding"/>
    <property type="evidence" value="ECO:0007669"/>
    <property type="project" value="UniProtKB-KW"/>
</dbReference>
<dbReference type="Pfam" id="PF00439">
    <property type="entry name" value="Bromodomain"/>
    <property type="match status" value="1"/>
</dbReference>
<evidence type="ECO:0000256" key="1">
    <source>
        <dbReference type="ARBA" id="ARBA00022723"/>
    </source>
</evidence>